<protein>
    <submittedName>
        <fullName evidence="2">Fibronectin type III domain protein</fullName>
    </submittedName>
</protein>
<reference evidence="2 3" key="1">
    <citation type="journal article" date="2006" name="Proc. Natl. Acad. Sci. U.S.A.">
        <title>Evolution of sensory complexity recorded in a myxobacterial genome.</title>
        <authorList>
            <person name="Goldman B.S."/>
            <person name="Nierman W.C."/>
            <person name="Kaiser D."/>
            <person name="Slater S.C."/>
            <person name="Durkin A.S."/>
            <person name="Eisen J.A."/>
            <person name="Ronning C.M."/>
            <person name="Barbazuk W.B."/>
            <person name="Blanchard M."/>
            <person name="Field C."/>
            <person name="Halling C."/>
            <person name="Hinkle G."/>
            <person name="Iartchuk O."/>
            <person name="Kim H.S."/>
            <person name="Mackenzie C."/>
            <person name="Madupu R."/>
            <person name="Miller N."/>
            <person name="Shvartsbeyn A."/>
            <person name="Sullivan S.A."/>
            <person name="Vaudin M."/>
            <person name="Wiegand R."/>
            <person name="Kaplan H.B."/>
        </authorList>
    </citation>
    <scope>NUCLEOTIDE SEQUENCE [LARGE SCALE GENOMIC DNA]</scope>
    <source>
        <strain evidence="3">DK1622</strain>
    </source>
</reference>
<keyword evidence="1" id="KW-1133">Transmembrane helix</keyword>
<dbReference type="KEGG" id="mxa:MXAN_2561"/>
<keyword evidence="1" id="KW-0812">Transmembrane</keyword>
<dbReference type="InterPro" id="IPR017756">
    <property type="entry name" value="TM_Gly-Cys-Arg_CS"/>
</dbReference>
<keyword evidence="3" id="KW-1185">Reference proteome</keyword>
<name>Q1D993_MYXXD</name>
<dbReference type="HOGENOM" id="CLU_943053_0_0_7"/>
<organism evidence="2 3">
    <name type="scientific">Myxococcus xanthus (strain DK1622)</name>
    <dbReference type="NCBI Taxonomy" id="246197"/>
    <lineage>
        <taxon>Bacteria</taxon>
        <taxon>Pseudomonadati</taxon>
        <taxon>Myxococcota</taxon>
        <taxon>Myxococcia</taxon>
        <taxon>Myxococcales</taxon>
        <taxon>Cystobacterineae</taxon>
        <taxon>Myxococcaceae</taxon>
        <taxon>Myxococcus</taxon>
    </lineage>
</organism>
<dbReference type="NCBIfam" id="TIGR03382">
    <property type="entry name" value="GC_trans_RRR"/>
    <property type="match status" value="1"/>
</dbReference>
<keyword evidence="1" id="KW-0472">Membrane</keyword>
<dbReference type="EMBL" id="CP000113">
    <property type="protein sequence ID" value="ABF92739.1"/>
    <property type="molecule type" value="Genomic_DNA"/>
</dbReference>
<proteinExistence type="predicted"/>
<dbReference type="AlphaFoldDB" id="Q1D993"/>
<dbReference type="OrthoDB" id="5382521at2"/>
<evidence type="ECO:0000313" key="2">
    <source>
        <dbReference type="EMBL" id="ABF92739.1"/>
    </source>
</evidence>
<gene>
    <name evidence="2" type="ordered locus">MXAN_2561</name>
</gene>
<dbReference type="NCBIfam" id="NF045522">
    <property type="entry name" value="MXAN_2561_fam"/>
    <property type="match status" value="1"/>
</dbReference>
<dbReference type="Proteomes" id="UP000002402">
    <property type="component" value="Chromosome"/>
</dbReference>
<evidence type="ECO:0000256" key="1">
    <source>
        <dbReference type="SAM" id="Phobius"/>
    </source>
</evidence>
<dbReference type="STRING" id="246197.MXAN_2561"/>
<sequence length="319" mass="32483">MPSGREGVSCGLPLASLGVPMRLTLVGLLLFASTALGQTVTFSASAEILQNDQIVVSQENCGLDRTVNWTRVAGNCDVLHLWLSNESSCTGTPGAGDLSLADIPVNDTRLTGTVTFNASDALVADGAKCESQTSTKTFRLCATTKRLGTLGGCDDSFVSVGTPSISFIYDPEPPAVPETPSVTGLDAALSVSVKVPSDAVSMEVQVLQSVPGEDGGVGAGEVISKKRQVSSNAVFRMDQGLENGVEYAVQAIAIDRAGNQSEPSPAATGTPVASNGFYQGYLGAGGAETGGCAAAGGGITGCAMLASLGVWLSSRRKRS</sequence>
<accession>Q1D993</accession>
<dbReference type="EnsemblBacteria" id="ABF92739">
    <property type="protein sequence ID" value="ABF92739"/>
    <property type="gene ID" value="MXAN_2561"/>
</dbReference>
<feature type="transmembrane region" description="Helical" evidence="1">
    <location>
        <begin position="293"/>
        <end position="312"/>
    </location>
</feature>
<evidence type="ECO:0000313" key="3">
    <source>
        <dbReference type="Proteomes" id="UP000002402"/>
    </source>
</evidence>